<dbReference type="InterPro" id="IPR028144">
    <property type="entry name" value="CYSTM_dom"/>
</dbReference>
<dbReference type="PANTHER" id="PTHR31568:SF122">
    <property type="entry name" value="PROTEIN CYSTEINE-RICH TRANSMEMBRANE MODULE 9"/>
    <property type="match status" value="1"/>
</dbReference>
<dbReference type="AlphaFoldDB" id="A0A8T0VZJ1"/>
<evidence type="ECO:0000256" key="3">
    <source>
        <dbReference type="ARBA" id="ARBA00022692"/>
    </source>
</evidence>
<evidence type="ECO:0000313" key="9">
    <source>
        <dbReference type="Proteomes" id="UP000823388"/>
    </source>
</evidence>
<comment type="caution">
    <text evidence="8">The sequence shown here is derived from an EMBL/GenBank/DDBJ whole genome shotgun (WGS) entry which is preliminary data.</text>
</comment>
<protein>
    <recommendedName>
        <fullName evidence="7">Cysteine-rich transmembrane domain-containing protein</fullName>
    </recommendedName>
</protein>
<dbReference type="EMBL" id="CM029040">
    <property type="protein sequence ID" value="KAG2637783.1"/>
    <property type="molecule type" value="Genomic_DNA"/>
</dbReference>
<proteinExistence type="inferred from homology"/>
<dbReference type="PANTHER" id="PTHR31568">
    <property type="entry name" value="RCG49325, ISOFORM CRA_A"/>
    <property type="match status" value="1"/>
</dbReference>
<evidence type="ECO:0000256" key="1">
    <source>
        <dbReference type="ARBA" id="ARBA00004167"/>
    </source>
</evidence>
<comment type="subcellular location">
    <subcellularLocation>
        <location evidence="1">Membrane</location>
        <topology evidence="1">Single-pass membrane protein</topology>
    </subcellularLocation>
</comment>
<evidence type="ECO:0000256" key="6">
    <source>
        <dbReference type="SAM" id="MobiDB-lite"/>
    </source>
</evidence>
<dbReference type="GO" id="GO:0005886">
    <property type="term" value="C:plasma membrane"/>
    <property type="evidence" value="ECO:0007669"/>
    <property type="project" value="InterPro"/>
</dbReference>
<reference evidence="8" key="1">
    <citation type="submission" date="2020-05" db="EMBL/GenBank/DDBJ databases">
        <title>WGS assembly of Panicum virgatum.</title>
        <authorList>
            <person name="Lovell J.T."/>
            <person name="Jenkins J."/>
            <person name="Shu S."/>
            <person name="Juenger T.E."/>
            <person name="Schmutz J."/>
        </authorList>
    </citation>
    <scope>NUCLEOTIDE SEQUENCE</scope>
    <source>
        <strain evidence="8">AP13</strain>
    </source>
</reference>
<name>A0A8T0VZJ1_PANVG</name>
<gene>
    <name evidence="8" type="ORF">PVAP13_2NG543900</name>
</gene>
<dbReference type="Proteomes" id="UP000823388">
    <property type="component" value="Chromosome 2N"/>
</dbReference>
<comment type="similarity">
    <text evidence="2">Belongs to the CYSTM1 family.</text>
</comment>
<evidence type="ECO:0000313" key="8">
    <source>
        <dbReference type="EMBL" id="KAG2637783.1"/>
    </source>
</evidence>
<keyword evidence="5" id="KW-0472">Membrane</keyword>
<evidence type="ECO:0000259" key="7">
    <source>
        <dbReference type="Pfam" id="PF12734"/>
    </source>
</evidence>
<evidence type="ECO:0000256" key="4">
    <source>
        <dbReference type="ARBA" id="ARBA00022989"/>
    </source>
</evidence>
<sequence>MSYYGQQQAPVTAYPPTGGYAATAPPLPAGQPYVQPPPMQAGYVQPAPPAGYPGNFTGAMMNPPPPQEVAPAQTQSRGDKAFWEGCCAALCCCCILDMCC</sequence>
<keyword evidence="9" id="KW-1185">Reference proteome</keyword>
<feature type="region of interest" description="Disordered" evidence="6">
    <location>
        <begin position="54"/>
        <end position="75"/>
    </location>
</feature>
<keyword evidence="4" id="KW-1133">Transmembrane helix</keyword>
<dbReference type="Pfam" id="PF12734">
    <property type="entry name" value="CYSTM"/>
    <property type="match status" value="1"/>
</dbReference>
<evidence type="ECO:0000256" key="5">
    <source>
        <dbReference type="ARBA" id="ARBA00023136"/>
    </source>
</evidence>
<organism evidence="8 9">
    <name type="scientific">Panicum virgatum</name>
    <name type="common">Blackwell switchgrass</name>
    <dbReference type="NCBI Taxonomy" id="38727"/>
    <lineage>
        <taxon>Eukaryota</taxon>
        <taxon>Viridiplantae</taxon>
        <taxon>Streptophyta</taxon>
        <taxon>Embryophyta</taxon>
        <taxon>Tracheophyta</taxon>
        <taxon>Spermatophyta</taxon>
        <taxon>Magnoliopsida</taxon>
        <taxon>Liliopsida</taxon>
        <taxon>Poales</taxon>
        <taxon>Poaceae</taxon>
        <taxon>PACMAD clade</taxon>
        <taxon>Panicoideae</taxon>
        <taxon>Panicodae</taxon>
        <taxon>Paniceae</taxon>
        <taxon>Panicinae</taxon>
        <taxon>Panicum</taxon>
        <taxon>Panicum sect. Hiantes</taxon>
    </lineage>
</organism>
<accession>A0A8T0VZJ1</accession>
<feature type="domain" description="Cysteine-rich transmembrane" evidence="7">
    <location>
        <begin position="42"/>
        <end position="100"/>
    </location>
</feature>
<dbReference type="InterPro" id="IPR044850">
    <property type="entry name" value="WIH1-like"/>
</dbReference>
<evidence type="ECO:0000256" key="2">
    <source>
        <dbReference type="ARBA" id="ARBA00009444"/>
    </source>
</evidence>
<keyword evidence="3" id="KW-0812">Transmembrane</keyword>